<sequence>MKTKQVFILQILAIAAIVTSCNSPTGPVNNSLTLSAEVSCTEAWLKLSANNVSLPKGITITRDGNNLFSFTLTTKDTTLYDSTLTPNKSYTYQALLSPLGEQSNKVVATTLDTTSHNFSWQTFTFGDPGAGNSILYDVAIINDTLAYAVGEIYVNDSTGHPSPNAYNLAKWNGHTWQLFKIQFYTFCGQEHTGSYRANAVAVLNDTTVWIASNNSQIAVWNGNKQTGIMCLPVSVSKIWAANKNDVYTVGALGQIGHYTNGAWQKIESGTPLNINDIYGSYNNKTNKYEILAVASNILSSLDREIIQINNSQANVIDKEGVQGTLSSVWFKPNIKYYIGGGGIYEKNKLNESKWKNNPFDVTRYYTYKIRGLEVNDIAAVGGVGEVLHYNGKKWKSYIEEIGLSRGNYYSVTMKEKLIIAVGYNSRQAVITIGRRK</sequence>
<evidence type="ECO:0000313" key="2">
    <source>
        <dbReference type="EMBL" id="MDF1612631.1"/>
    </source>
</evidence>
<dbReference type="AlphaFoldDB" id="A0AAE3TDK0"/>
<dbReference type="Proteomes" id="UP001221302">
    <property type="component" value="Unassembled WGS sequence"/>
</dbReference>
<accession>A0AAE3TDK0</accession>
<gene>
    <name evidence="2" type="ORF">P0M35_10755</name>
</gene>
<dbReference type="RefSeq" id="WP_321536402.1">
    <property type="nucleotide sequence ID" value="NZ_JARGDL010000016.1"/>
</dbReference>
<comment type="caution">
    <text evidence="2">The sequence shown here is derived from an EMBL/GenBank/DDBJ whole genome shotgun (WGS) entry which is preliminary data.</text>
</comment>
<name>A0AAE3TDK0_9BACT</name>
<keyword evidence="2" id="KW-0808">Transferase</keyword>
<organism evidence="2 3">
    <name type="scientific">Stygiobacter electus</name>
    <dbReference type="NCBI Taxonomy" id="3032292"/>
    <lineage>
        <taxon>Bacteria</taxon>
        <taxon>Pseudomonadati</taxon>
        <taxon>Ignavibacteriota</taxon>
        <taxon>Ignavibacteria</taxon>
        <taxon>Ignavibacteriales</taxon>
        <taxon>Melioribacteraceae</taxon>
        <taxon>Stygiobacter</taxon>
    </lineage>
</organism>
<evidence type="ECO:0000256" key="1">
    <source>
        <dbReference type="SAM" id="SignalP"/>
    </source>
</evidence>
<keyword evidence="3" id="KW-1185">Reference proteome</keyword>
<reference evidence="2" key="1">
    <citation type="submission" date="2023-03" db="EMBL/GenBank/DDBJ databases">
        <title>Stygiobacter electus gen. nov., sp. nov., facultatively anaerobic thermotolerant bacterium of the class Ignavibacteria from a well of Yessentuki mineral water deposit.</title>
        <authorList>
            <person name="Podosokorskaya O.A."/>
            <person name="Elcheninov A.G."/>
            <person name="Petrova N.F."/>
            <person name="Zavarzina D.G."/>
            <person name="Kublanov I.V."/>
            <person name="Merkel A.Y."/>
        </authorList>
    </citation>
    <scope>NUCLEOTIDE SEQUENCE</scope>
    <source>
        <strain evidence="2">09-Me</strain>
    </source>
</reference>
<feature type="signal peptide" evidence="1">
    <location>
        <begin position="1"/>
        <end position="20"/>
    </location>
</feature>
<dbReference type="GO" id="GO:0016740">
    <property type="term" value="F:transferase activity"/>
    <property type="evidence" value="ECO:0007669"/>
    <property type="project" value="UniProtKB-KW"/>
</dbReference>
<feature type="chain" id="PRO_5042185325" evidence="1">
    <location>
        <begin position="21"/>
        <end position="436"/>
    </location>
</feature>
<proteinExistence type="predicted"/>
<evidence type="ECO:0000313" key="3">
    <source>
        <dbReference type="Proteomes" id="UP001221302"/>
    </source>
</evidence>
<dbReference type="EMBL" id="JARGDL010000016">
    <property type="protein sequence ID" value="MDF1612631.1"/>
    <property type="molecule type" value="Genomic_DNA"/>
</dbReference>
<dbReference type="PROSITE" id="PS51257">
    <property type="entry name" value="PROKAR_LIPOPROTEIN"/>
    <property type="match status" value="1"/>
</dbReference>
<protein>
    <submittedName>
        <fullName evidence="2">Glucosyl transferase</fullName>
    </submittedName>
</protein>
<keyword evidence="1" id="KW-0732">Signal</keyword>